<evidence type="ECO:0000256" key="1">
    <source>
        <dbReference type="ARBA" id="ARBA00004141"/>
    </source>
</evidence>
<evidence type="ECO:0000256" key="3">
    <source>
        <dbReference type="ARBA" id="ARBA00022692"/>
    </source>
</evidence>
<protein>
    <submittedName>
        <fullName evidence="8">Membrane progestin receptor alpha-B</fullName>
    </submittedName>
</protein>
<reference evidence="8 9" key="1">
    <citation type="journal article" date="2017" name="Nat. Ecol. Evol.">
        <title>Scallop genome provides insights into evolution of bilaterian karyotype and development.</title>
        <authorList>
            <person name="Wang S."/>
            <person name="Zhang J."/>
            <person name="Jiao W."/>
            <person name="Li J."/>
            <person name="Xun X."/>
            <person name="Sun Y."/>
            <person name="Guo X."/>
            <person name="Huan P."/>
            <person name="Dong B."/>
            <person name="Zhang L."/>
            <person name="Hu X."/>
            <person name="Sun X."/>
            <person name="Wang J."/>
            <person name="Zhao C."/>
            <person name="Wang Y."/>
            <person name="Wang D."/>
            <person name="Huang X."/>
            <person name="Wang R."/>
            <person name="Lv J."/>
            <person name="Li Y."/>
            <person name="Zhang Z."/>
            <person name="Liu B."/>
            <person name="Lu W."/>
            <person name="Hui Y."/>
            <person name="Liang J."/>
            <person name="Zhou Z."/>
            <person name="Hou R."/>
            <person name="Li X."/>
            <person name="Liu Y."/>
            <person name="Li H."/>
            <person name="Ning X."/>
            <person name="Lin Y."/>
            <person name="Zhao L."/>
            <person name="Xing Q."/>
            <person name="Dou J."/>
            <person name="Li Y."/>
            <person name="Mao J."/>
            <person name="Guo H."/>
            <person name="Dou H."/>
            <person name="Li T."/>
            <person name="Mu C."/>
            <person name="Jiang W."/>
            <person name="Fu Q."/>
            <person name="Fu X."/>
            <person name="Miao Y."/>
            <person name="Liu J."/>
            <person name="Yu Q."/>
            <person name="Li R."/>
            <person name="Liao H."/>
            <person name="Li X."/>
            <person name="Kong Y."/>
            <person name="Jiang Z."/>
            <person name="Chourrout D."/>
            <person name="Li R."/>
            <person name="Bao Z."/>
        </authorList>
    </citation>
    <scope>NUCLEOTIDE SEQUENCE [LARGE SCALE GENOMIC DNA]</scope>
    <source>
        <strain evidence="8 9">PY_sf001</strain>
    </source>
</reference>
<dbReference type="InterPro" id="IPR004254">
    <property type="entry name" value="AdipoR/HlyIII-related"/>
</dbReference>
<organism evidence="8 9">
    <name type="scientific">Mizuhopecten yessoensis</name>
    <name type="common">Japanese scallop</name>
    <name type="synonym">Patinopecten yessoensis</name>
    <dbReference type="NCBI Taxonomy" id="6573"/>
    <lineage>
        <taxon>Eukaryota</taxon>
        <taxon>Metazoa</taxon>
        <taxon>Spiralia</taxon>
        <taxon>Lophotrochozoa</taxon>
        <taxon>Mollusca</taxon>
        <taxon>Bivalvia</taxon>
        <taxon>Autobranchia</taxon>
        <taxon>Pteriomorphia</taxon>
        <taxon>Pectinida</taxon>
        <taxon>Pectinoidea</taxon>
        <taxon>Pectinidae</taxon>
        <taxon>Mizuhopecten</taxon>
    </lineage>
</organism>
<keyword evidence="5 7" id="KW-0472">Membrane</keyword>
<feature type="binding site" evidence="6">
    <location>
        <position position="282"/>
    </location>
    <ligand>
        <name>Zn(2+)</name>
        <dbReference type="ChEBI" id="CHEBI:29105"/>
    </ligand>
</feature>
<dbReference type="GO" id="GO:0005496">
    <property type="term" value="F:steroid binding"/>
    <property type="evidence" value="ECO:0007669"/>
    <property type="project" value="TreeGrafter"/>
</dbReference>
<feature type="transmembrane region" description="Helical" evidence="7">
    <location>
        <begin position="74"/>
        <end position="95"/>
    </location>
</feature>
<dbReference type="GO" id="GO:0003707">
    <property type="term" value="F:nuclear steroid receptor activity"/>
    <property type="evidence" value="ECO:0007669"/>
    <property type="project" value="TreeGrafter"/>
</dbReference>
<feature type="transmembrane region" description="Helical" evidence="7">
    <location>
        <begin position="240"/>
        <end position="259"/>
    </location>
</feature>
<dbReference type="GO" id="GO:0046872">
    <property type="term" value="F:metal ion binding"/>
    <property type="evidence" value="ECO:0007669"/>
    <property type="project" value="UniProtKB-KW"/>
</dbReference>
<accession>A0A210Q5I3</accession>
<comment type="similarity">
    <text evidence="2">Belongs to the ADIPOR family.</text>
</comment>
<sequence length="347" mass="40285">MTTEKKITDHVNDFSDYVRSFFSEFLKLQPTLHRDDVHSVFHEPAIVKYYRPTNQPWRYYLISLFKIHNETGNVWTHLIGFIVMWVAIGNLFISYDVWTERHSWPMLVFGLCCMVTTMTSTCVHLLHSKSIYHHYSLFLIDYIGVTVYGFGTGIQTFYACSDIYTYEYMKSVYLPILTLVTWINFIVLCLANVRLGNNDCDIKRKLVMIAMQLVQGIVVTLPIAARYIRCYFNDTCLVSSLYHLSTIYIFLFISAFFFGSNFPEKLFPGKCDILGQGHQIFHVISVANQMWQLHSMRLDHFYGAADHTDPDIVVMLAALLVLLLTDIMSYAFLKKLIPTSLKDKKQS</sequence>
<keyword evidence="3 7" id="KW-0812">Transmembrane</keyword>
<evidence type="ECO:0000256" key="7">
    <source>
        <dbReference type="SAM" id="Phobius"/>
    </source>
</evidence>
<gene>
    <name evidence="8" type="ORF">KP79_PYT01774</name>
</gene>
<feature type="binding site" evidence="6">
    <location>
        <position position="278"/>
    </location>
    <ligand>
        <name>Zn(2+)</name>
        <dbReference type="ChEBI" id="CHEBI:29105"/>
    </ligand>
</feature>
<evidence type="ECO:0000313" key="9">
    <source>
        <dbReference type="Proteomes" id="UP000242188"/>
    </source>
</evidence>
<feature type="transmembrane region" description="Helical" evidence="7">
    <location>
        <begin position="312"/>
        <end position="333"/>
    </location>
</feature>
<feature type="transmembrane region" description="Helical" evidence="7">
    <location>
        <begin position="139"/>
        <end position="160"/>
    </location>
</feature>
<evidence type="ECO:0000313" key="8">
    <source>
        <dbReference type="EMBL" id="OWF44004.1"/>
    </source>
</evidence>
<dbReference type="Proteomes" id="UP000242188">
    <property type="component" value="Unassembled WGS sequence"/>
</dbReference>
<keyword evidence="9" id="KW-1185">Reference proteome</keyword>
<feature type="transmembrane region" description="Helical" evidence="7">
    <location>
        <begin position="107"/>
        <end position="127"/>
    </location>
</feature>
<proteinExistence type="inferred from homology"/>
<keyword evidence="4 7" id="KW-1133">Transmembrane helix</keyword>
<dbReference type="PANTHER" id="PTHR20855">
    <property type="entry name" value="ADIPOR/PROGESTIN RECEPTOR-RELATED"/>
    <property type="match status" value="1"/>
</dbReference>
<evidence type="ECO:0000256" key="4">
    <source>
        <dbReference type="ARBA" id="ARBA00022989"/>
    </source>
</evidence>
<keyword evidence="6" id="KW-0479">Metal-binding</keyword>
<evidence type="ECO:0000256" key="5">
    <source>
        <dbReference type="ARBA" id="ARBA00023136"/>
    </source>
</evidence>
<comment type="subcellular location">
    <subcellularLocation>
        <location evidence="1">Membrane</location>
        <topology evidence="1">Multi-pass membrane protein</topology>
    </subcellularLocation>
</comment>
<dbReference type="AlphaFoldDB" id="A0A210Q5I3"/>
<keyword evidence="6" id="KW-0862">Zinc</keyword>
<evidence type="ECO:0000256" key="6">
    <source>
        <dbReference type="PIRSR" id="PIRSR604254-1"/>
    </source>
</evidence>
<dbReference type="Pfam" id="PF03006">
    <property type="entry name" value="HlyIII"/>
    <property type="match status" value="1"/>
</dbReference>
<keyword evidence="8" id="KW-0675">Receptor</keyword>
<dbReference type="OrthoDB" id="535992at2759"/>
<dbReference type="PANTHER" id="PTHR20855:SF92">
    <property type="entry name" value="PROGESTIN AND ADIPOQ RECEPTOR FAMILY MEMBER 3-LIKE"/>
    <property type="match status" value="1"/>
</dbReference>
<feature type="transmembrane region" description="Helical" evidence="7">
    <location>
        <begin position="172"/>
        <end position="194"/>
    </location>
</feature>
<evidence type="ECO:0000256" key="2">
    <source>
        <dbReference type="ARBA" id="ARBA00007018"/>
    </source>
</evidence>
<name>A0A210Q5I3_MIZYE</name>
<dbReference type="EMBL" id="NEDP02004937">
    <property type="protein sequence ID" value="OWF44004.1"/>
    <property type="molecule type" value="Genomic_DNA"/>
</dbReference>
<feature type="binding site" evidence="6">
    <location>
        <position position="124"/>
    </location>
    <ligand>
        <name>Zn(2+)</name>
        <dbReference type="ChEBI" id="CHEBI:29105"/>
    </ligand>
</feature>
<comment type="caution">
    <text evidence="8">The sequence shown here is derived from an EMBL/GenBank/DDBJ whole genome shotgun (WGS) entry which is preliminary data.</text>
</comment>
<dbReference type="GO" id="GO:0005886">
    <property type="term" value="C:plasma membrane"/>
    <property type="evidence" value="ECO:0007669"/>
    <property type="project" value="TreeGrafter"/>
</dbReference>